<dbReference type="InterPro" id="IPR050360">
    <property type="entry name" value="MFS_Sugar_Transporters"/>
</dbReference>
<feature type="transmembrane region" description="Helical" evidence="8">
    <location>
        <begin position="119"/>
        <end position="142"/>
    </location>
</feature>
<name>A0AA38Y3V4_9EURO</name>
<dbReference type="SUPFAM" id="SSF103473">
    <property type="entry name" value="MFS general substrate transporter"/>
    <property type="match status" value="1"/>
</dbReference>
<keyword evidence="11" id="KW-1185">Reference proteome</keyword>
<dbReference type="AlphaFoldDB" id="A0AA38Y3V4"/>
<feature type="transmembrane region" description="Helical" evidence="8">
    <location>
        <begin position="314"/>
        <end position="335"/>
    </location>
</feature>
<comment type="similarity">
    <text evidence="2">Belongs to the major facilitator superfamily. Sugar transporter (TC 2.A.1.1) family.</text>
</comment>
<evidence type="ECO:0000256" key="2">
    <source>
        <dbReference type="ARBA" id="ARBA00010992"/>
    </source>
</evidence>
<dbReference type="Gene3D" id="1.20.1250.20">
    <property type="entry name" value="MFS general substrate transporter like domains"/>
    <property type="match status" value="2"/>
</dbReference>
<dbReference type="InterPro" id="IPR036259">
    <property type="entry name" value="MFS_trans_sf"/>
</dbReference>
<protein>
    <recommendedName>
        <fullName evidence="9">Major facilitator superfamily (MFS) profile domain-containing protein</fullName>
    </recommendedName>
</protein>
<evidence type="ECO:0000313" key="10">
    <source>
        <dbReference type="EMBL" id="KAJ9634319.1"/>
    </source>
</evidence>
<dbReference type="PANTHER" id="PTHR48022:SF26">
    <property type="entry name" value="MAJOR FACILITATOR SUPERFAMILY (MFS) PROFILE DOMAIN-CONTAINING PROTEIN-RELATED"/>
    <property type="match status" value="1"/>
</dbReference>
<evidence type="ECO:0000256" key="4">
    <source>
        <dbReference type="ARBA" id="ARBA00022692"/>
    </source>
</evidence>
<feature type="transmembrane region" description="Helical" evidence="8">
    <location>
        <begin position="244"/>
        <end position="264"/>
    </location>
</feature>
<evidence type="ECO:0000256" key="1">
    <source>
        <dbReference type="ARBA" id="ARBA00004141"/>
    </source>
</evidence>
<dbReference type="GO" id="GO:0016020">
    <property type="term" value="C:membrane"/>
    <property type="evidence" value="ECO:0007669"/>
    <property type="project" value="UniProtKB-SubCell"/>
</dbReference>
<dbReference type="GO" id="GO:0005351">
    <property type="term" value="F:carbohydrate:proton symporter activity"/>
    <property type="evidence" value="ECO:0007669"/>
    <property type="project" value="TreeGrafter"/>
</dbReference>
<dbReference type="Pfam" id="PF00083">
    <property type="entry name" value="Sugar_tr"/>
    <property type="match status" value="2"/>
</dbReference>
<dbReference type="InterPro" id="IPR005829">
    <property type="entry name" value="Sugar_transporter_CS"/>
</dbReference>
<evidence type="ECO:0000256" key="3">
    <source>
        <dbReference type="ARBA" id="ARBA00022448"/>
    </source>
</evidence>
<evidence type="ECO:0000313" key="11">
    <source>
        <dbReference type="Proteomes" id="UP001172681"/>
    </source>
</evidence>
<evidence type="ECO:0000256" key="8">
    <source>
        <dbReference type="SAM" id="Phobius"/>
    </source>
</evidence>
<reference evidence="10" key="1">
    <citation type="submission" date="2022-10" db="EMBL/GenBank/DDBJ databases">
        <title>Culturing micro-colonial fungi from biological soil crusts in the Mojave desert and describing Neophaeococcomyces mojavensis, and introducing the new genera and species Taxawa tesnikishii.</title>
        <authorList>
            <person name="Kurbessoian T."/>
            <person name="Stajich J.E."/>
        </authorList>
    </citation>
    <scope>NUCLEOTIDE SEQUENCE</scope>
    <source>
        <strain evidence="10">TK_35</strain>
    </source>
</reference>
<dbReference type="InterPro" id="IPR005828">
    <property type="entry name" value="MFS_sugar_transport-like"/>
</dbReference>
<dbReference type="PROSITE" id="PS00216">
    <property type="entry name" value="SUGAR_TRANSPORT_1"/>
    <property type="match status" value="1"/>
</dbReference>
<dbReference type="Proteomes" id="UP001172681">
    <property type="component" value="Unassembled WGS sequence"/>
</dbReference>
<feature type="region of interest" description="Disordered" evidence="7">
    <location>
        <begin position="470"/>
        <end position="504"/>
    </location>
</feature>
<keyword evidence="3" id="KW-0813">Transport</keyword>
<feature type="domain" description="Major facilitator superfamily (MFS) profile" evidence="9">
    <location>
        <begin position="1"/>
        <end position="400"/>
    </location>
</feature>
<accession>A0AA38Y3V4</accession>
<evidence type="ECO:0000256" key="7">
    <source>
        <dbReference type="SAM" id="MobiDB-lite"/>
    </source>
</evidence>
<evidence type="ECO:0000256" key="5">
    <source>
        <dbReference type="ARBA" id="ARBA00022989"/>
    </source>
</evidence>
<dbReference type="InterPro" id="IPR020846">
    <property type="entry name" value="MFS_dom"/>
</dbReference>
<gene>
    <name evidence="10" type="ORF">H2204_006396</name>
</gene>
<feature type="compositionally biased region" description="Basic and acidic residues" evidence="7">
    <location>
        <begin position="478"/>
        <end position="504"/>
    </location>
</feature>
<feature type="transmembrane region" description="Helical" evidence="8">
    <location>
        <begin position="347"/>
        <end position="369"/>
    </location>
</feature>
<evidence type="ECO:0000259" key="9">
    <source>
        <dbReference type="PROSITE" id="PS50850"/>
    </source>
</evidence>
<dbReference type="PRINTS" id="PR00171">
    <property type="entry name" value="SUGRTRNSPORT"/>
</dbReference>
<comment type="caution">
    <text evidence="10">The sequence shown here is derived from an EMBL/GenBank/DDBJ whole genome shotgun (WGS) entry which is preliminary data.</text>
</comment>
<dbReference type="EMBL" id="JAPDRN010000039">
    <property type="protein sequence ID" value="KAJ9634319.1"/>
    <property type="molecule type" value="Genomic_DNA"/>
</dbReference>
<keyword evidence="5 8" id="KW-1133">Transmembrane helix</keyword>
<feature type="transmembrane region" description="Helical" evidence="8">
    <location>
        <begin position="375"/>
        <end position="396"/>
    </location>
</feature>
<feature type="transmembrane region" description="Helical" evidence="8">
    <location>
        <begin position="56"/>
        <end position="75"/>
    </location>
</feature>
<keyword evidence="4 8" id="KW-0812">Transmembrane</keyword>
<dbReference type="InterPro" id="IPR003663">
    <property type="entry name" value="Sugar/inositol_transpt"/>
</dbReference>
<proteinExistence type="inferred from homology"/>
<sequence>MGFNVGPKQPYFGLKGGWLTFWISVACATDMTLFGYDQVGAVTAVWLGEKLGRRKSVLVGTTIMSIGAILQIASFSTAQMIVGRIVAGIGNGINTATAPVWQTETSAIKWRGKLVVIELILNIAGFSLSNWVTFGFSFLWLIAHDYEDEAFKILADLENKKEDDPFILAQHKEIVYTVQYERENAVPWSKLLIGKTGDKGGTKTIRRLLLGAGTQAMQQLSGINVTSYYLPTVLIKSVGLTEKMARLLAACNSVSYLLFSLIGIPNVERWGRRNMMIFASTGQSFCYLLITVLLRYNEKPGYPHAQEVASASIAWFFCYYVFFGIGMQGVPWLYPTEINSLAMRTKGAAIGTATNWIFNFMVVEITPIGIQNLAWKFYIIWTVLNASFVPILYFIYPETAGRSLEDIDDYYRTDPPLLVFRDKDVTSTKRPEKYKVREEEEVRRASTADPMAFRRASKVSIRDATAMARNTHMAAATGRDDESYEGKTEAGDVGQERVIHKEEV</sequence>
<keyword evidence="6 8" id="KW-0472">Membrane</keyword>
<organism evidence="10 11">
    <name type="scientific">Knufia peltigerae</name>
    <dbReference type="NCBI Taxonomy" id="1002370"/>
    <lineage>
        <taxon>Eukaryota</taxon>
        <taxon>Fungi</taxon>
        <taxon>Dikarya</taxon>
        <taxon>Ascomycota</taxon>
        <taxon>Pezizomycotina</taxon>
        <taxon>Eurotiomycetes</taxon>
        <taxon>Chaetothyriomycetidae</taxon>
        <taxon>Chaetothyriales</taxon>
        <taxon>Trichomeriaceae</taxon>
        <taxon>Knufia</taxon>
    </lineage>
</organism>
<feature type="transmembrane region" description="Helical" evidence="8">
    <location>
        <begin position="276"/>
        <end position="294"/>
    </location>
</feature>
<dbReference type="PROSITE" id="PS50850">
    <property type="entry name" value="MFS"/>
    <property type="match status" value="1"/>
</dbReference>
<evidence type="ECO:0000256" key="6">
    <source>
        <dbReference type="ARBA" id="ARBA00023136"/>
    </source>
</evidence>
<dbReference type="PANTHER" id="PTHR48022">
    <property type="entry name" value="PLASTIDIC GLUCOSE TRANSPORTER 4"/>
    <property type="match status" value="1"/>
</dbReference>
<feature type="transmembrane region" description="Helical" evidence="8">
    <location>
        <begin position="12"/>
        <end position="36"/>
    </location>
</feature>
<comment type="subcellular location">
    <subcellularLocation>
        <location evidence="1">Membrane</location>
        <topology evidence="1">Multi-pass membrane protein</topology>
    </subcellularLocation>
</comment>